<proteinExistence type="predicted"/>
<organism evidence="1 2">
    <name type="scientific">Eiseniibacteriota bacterium</name>
    <dbReference type="NCBI Taxonomy" id="2212470"/>
    <lineage>
        <taxon>Bacteria</taxon>
        <taxon>Candidatus Eiseniibacteriota</taxon>
    </lineage>
</organism>
<accession>A0A7Y2EAG9</accession>
<dbReference type="Gene3D" id="3.40.50.150">
    <property type="entry name" value="Vaccinia Virus protein VP39"/>
    <property type="match status" value="1"/>
</dbReference>
<protein>
    <submittedName>
        <fullName evidence="1">Methyltransferase domain-containing protein</fullName>
    </submittedName>
</protein>
<gene>
    <name evidence="1" type="ORF">HKN21_06415</name>
</gene>
<comment type="caution">
    <text evidence="1">The sequence shown here is derived from an EMBL/GenBank/DDBJ whole genome shotgun (WGS) entry which is preliminary data.</text>
</comment>
<dbReference type="Pfam" id="PF02353">
    <property type="entry name" value="CMAS"/>
    <property type="match status" value="1"/>
</dbReference>
<dbReference type="SUPFAM" id="SSF53335">
    <property type="entry name" value="S-adenosyl-L-methionine-dependent methyltransferases"/>
    <property type="match status" value="1"/>
</dbReference>
<feature type="non-terminal residue" evidence="1">
    <location>
        <position position="1"/>
    </location>
</feature>
<dbReference type="Proteomes" id="UP000547674">
    <property type="component" value="Unassembled WGS sequence"/>
</dbReference>
<reference evidence="1 2" key="1">
    <citation type="submission" date="2020-03" db="EMBL/GenBank/DDBJ databases">
        <title>Metabolic flexibility allows generalist bacteria to become dominant in a frequently disturbed ecosystem.</title>
        <authorList>
            <person name="Chen Y.-J."/>
            <person name="Leung P.M."/>
            <person name="Bay S.K."/>
            <person name="Hugenholtz P."/>
            <person name="Kessler A.J."/>
            <person name="Shelley G."/>
            <person name="Waite D.W."/>
            <person name="Cook P.L."/>
            <person name="Greening C."/>
        </authorList>
    </citation>
    <scope>NUCLEOTIDE SEQUENCE [LARGE SCALE GENOMIC DNA]</scope>
    <source>
        <strain evidence="1">SS_bin_28</strain>
    </source>
</reference>
<sequence length="213" mass="25155">AAKRFPNSRITAVSNSKSQGEYILRKAWAQGLSNLDLKTEDINRLEFTKTFDRIVSVEMLEHVKNYRLVFGRVSSWMKPNGRFFVHVFAHRRYPYHFEVQGPSDWMAKYFFSGGTMPSDDLFQSFDDIFTIEDHWTESGSHYEKTANAWLKRMDSQKDALLPIFRSTYGESHANLWWTRWRLFYLACAELFGIDNGQEYCVSHYRFAPTQRKS</sequence>
<dbReference type="InterPro" id="IPR029063">
    <property type="entry name" value="SAM-dependent_MTases_sf"/>
</dbReference>
<dbReference type="PANTHER" id="PTHR43832:SF1">
    <property type="entry name" value="S-ADENOSYL-L-METHIONINE-DEPENDENT METHYLTRANSFERASES SUPERFAMILY PROTEIN"/>
    <property type="match status" value="1"/>
</dbReference>
<dbReference type="AlphaFoldDB" id="A0A7Y2EAG9"/>
<evidence type="ECO:0000313" key="1">
    <source>
        <dbReference type="EMBL" id="NNF06375.1"/>
    </source>
</evidence>
<dbReference type="EMBL" id="JABDJR010000241">
    <property type="protein sequence ID" value="NNF06375.1"/>
    <property type="molecule type" value="Genomic_DNA"/>
</dbReference>
<dbReference type="GO" id="GO:0008168">
    <property type="term" value="F:methyltransferase activity"/>
    <property type="evidence" value="ECO:0007669"/>
    <property type="project" value="UniProtKB-KW"/>
</dbReference>
<keyword evidence="1" id="KW-0489">Methyltransferase</keyword>
<name>A0A7Y2EAG9_UNCEI</name>
<dbReference type="PANTHER" id="PTHR43832">
    <property type="match status" value="1"/>
</dbReference>
<dbReference type="CDD" id="cd02440">
    <property type="entry name" value="AdoMet_MTases"/>
    <property type="match status" value="1"/>
</dbReference>
<evidence type="ECO:0000313" key="2">
    <source>
        <dbReference type="Proteomes" id="UP000547674"/>
    </source>
</evidence>
<keyword evidence="1" id="KW-0808">Transferase</keyword>
<dbReference type="GO" id="GO:0032259">
    <property type="term" value="P:methylation"/>
    <property type="evidence" value="ECO:0007669"/>
    <property type="project" value="UniProtKB-KW"/>
</dbReference>